<dbReference type="RefSeq" id="WP_108972739.1">
    <property type="nucleotide sequence ID" value="NZ_CP022188.1"/>
</dbReference>
<keyword evidence="1" id="KW-1133">Transmembrane helix</keyword>
<dbReference type="EMBL" id="CP022188">
    <property type="protein sequence ID" value="AWI79699.1"/>
    <property type="molecule type" value="Genomic_DNA"/>
</dbReference>
<evidence type="ECO:0000313" key="3">
    <source>
        <dbReference type="Proteomes" id="UP000244902"/>
    </source>
</evidence>
<organism evidence="2 3">
    <name type="scientific">Parazoarcus communis</name>
    <dbReference type="NCBI Taxonomy" id="41977"/>
    <lineage>
        <taxon>Bacteria</taxon>
        <taxon>Pseudomonadati</taxon>
        <taxon>Pseudomonadota</taxon>
        <taxon>Betaproteobacteria</taxon>
        <taxon>Rhodocyclales</taxon>
        <taxon>Zoogloeaceae</taxon>
        <taxon>Parazoarcus</taxon>
    </lineage>
</organism>
<keyword evidence="1" id="KW-0472">Membrane</keyword>
<feature type="transmembrane region" description="Helical" evidence="1">
    <location>
        <begin position="6"/>
        <end position="25"/>
    </location>
</feature>
<dbReference type="Proteomes" id="UP000244902">
    <property type="component" value="Chromosome"/>
</dbReference>
<accession>A0A2U8H143</accession>
<gene>
    <name evidence="2" type="ORF">CEW87_10140</name>
</gene>
<feature type="transmembrane region" description="Helical" evidence="1">
    <location>
        <begin position="37"/>
        <end position="54"/>
    </location>
</feature>
<proteinExistence type="predicted"/>
<keyword evidence="1" id="KW-0812">Transmembrane</keyword>
<name>A0A2U8H143_9RHOO</name>
<reference evidence="2 3" key="1">
    <citation type="submission" date="2017-06" db="EMBL/GenBank/DDBJ databases">
        <title>Azoarcus sp. TSNA42 complete genome sequence.</title>
        <authorList>
            <person name="Woo J.-H."/>
            <person name="Kim H.-S."/>
        </authorList>
    </citation>
    <scope>NUCLEOTIDE SEQUENCE [LARGE SCALE GENOMIC DNA]</scope>
    <source>
        <strain evidence="2 3">TSNA42</strain>
    </source>
</reference>
<sequence length="62" mass="7125">MLVLRIVGLLLVLGIAGSILLWLLTGNRRYRQWAWKIFRAGLVVLFVFLSLFALERLLAPMI</sequence>
<protein>
    <submittedName>
        <fullName evidence="2">Uncharacterized protein</fullName>
    </submittedName>
</protein>
<evidence type="ECO:0000256" key="1">
    <source>
        <dbReference type="SAM" id="Phobius"/>
    </source>
</evidence>
<dbReference type="AlphaFoldDB" id="A0A2U8H143"/>
<evidence type="ECO:0000313" key="2">
    <source>
        <dbReference type="EMBL" id="AWI79699.1"/>
    </source>
</evidence>